<dbReference type="RefSeq" id="WP_074672804.1">
    <property type="nucleotide sequence ID" value="NZ_FNTB01000001.1"/>
</dbReference>
<dbReference type="EMBL" id="FNTB01000001">
    <property type="protein sequence ID" value="SEC08050.1"/>
    <property type="molecule type" value="Genomic_DNA"/>
</dbReference>
<dbReference type="Proteomes" id="UP000183038">
    <property type="component" value="Unassembled WGS sequence"/>
</dbReference>
<name>A0A1H4PL51_9FLAO</name>
<evidence type="ECO:0000313" key="3">
    <source>
        <dbReference type="Proteomes" id="UP000183038"/>
    </source>
</evidence>
<reference evidence="2 3" key="1">
    <citation type="submission" date="2016-10" db="EMBL/GenBank/DDBJ databases">
        <authorList>
            <person name="de Groot N.N."/>
        </authorList>
    </citation>
    <scope>NUCLEOTIDE SEQUENCE [LARGE SCALE GENOMIC DNA]</scope>
    <source>
        <strain evidence="2 3">MAR_2009_71</strain>
    </source>
</reference>
<proteinExistence type="predicted"/>
<sequence length="85" mass="9495">MKAFFTLLVLIFAGALALAQTPQADDKVHTTEMGIVMVDSLNDINTEKKIVDTNETSVARLYRYKNARVNKELAFITNKTYGKLA</sequence>
<dbReference type="AlphaFoldDB" id="A0A1H4PL51"/>
<keyword evidence="1" id="KW-0732">Signal</keyword>
<gene>
    <name evidence="2" type="ORF">SAMN05192540_2300</name>
</gene>
<accession>A0A1H4PL51</accession>
<evidence type="ECO:0000256" key="1">
    <source>
        <dbReference type="SAM" id="SignalP"/>
    </source>
</evidence>
<dbReference type="OrthoDB" id="1179532at2"/>
<organism evidence="2 3">
    <name type="scientific">Maribacter dokdonensis</name>
    <dbReference type="NCBI Taxonomy" id="320912"/>
    <lineage>
        <taxon>Bacteria</taxon>
        <taxon>Pseudomonadati</taxon>
        <taxon>Bacteroidota</taxon>
        <taxon>Flavobacteriia</taxon>
        <taxon>Flavobacteriales</taxon>
        <taxon>Flavobacteriaceae</taxon>
        <taxon>Maribacter</taxon>
    </lineage>
</organism>
<feature type="signal peptide" evidence="1">
    <location>
        <begin position="1"/>
        <end position="24"/>
    </location>
</feature>
<feature type="chain" id="PRO_5010260087" evidence="1">
    <location>
        <begin position="25"/>
        <end position="85"/>
    </location>
</feature>
<protein>
    <submittedName>
        <fullName evidence="2">Uncharacterized protein</fullName>
    </submittedName>
</protein>
<evidence type="ECO:0000313" key="2">
    <source>
        <dbReference type="EMBL" id="SEC08050.1"/>
    </source>
</evidence>